<sequence>SLSAGLMAARPALPLTFPNRLTNNPFLTPSDFWCFEFRCMCFCRPLLVLRSGGVWAIRPCPLNGHSGFDCSMYAVLAALFTRSTSAVPCAQYYREFDCRSFSLRIRACRTPENYRRQADYFAVDSNMRSPARLRHRAAWSWLCQTRLVVWRATYRSDGTPFWGATKPSIWASATRATPYGYCFGLPHWCRAYRVVGQV</sequence>
<dbReference type="AlphaFoldDB" id="Q51051"/>
<dbReference type="EMBL" id="M32404">
    <property type="protein sequence ID" value="AAA91871.1"/>
    <property type="molecule type" value="Genomic_DNA"/>
</dbReference>
<reference evidence="1" key="1">
    <citation type="submission" date="1996-03" db="EMBL/GenBank/DDBJ databases">
        <title>Molecular cloning and characterization of a structural gene fragment for the Gonococcal-parietal-lectin (G.P.L.).</title>
        <authorList>
            <person name="Chekir L."/>
            <person name="Guinet R."/>
        </authorList>
    </citation>
    <scope>NUCLEOTIDE SEQUENCE</scope>
    <source>
        <strain evidence="1">Buchanan and Hildebrandt 1982</strain>
    </source>
</reference>
<feature type="non-terminal residue" evidence="1">
    <location>
        <position position="1"/>
    </location>
</feature>
<keyword evidence="1" id="KW-0430">Lectin</keyword>
<protein>
    <submittedName>
        <fullName evidence="1">Parietal lectin</fullName>
    </submittedName>
</protein>
<feature type="non-terminal residue" evidence="1">
    <location>
        <position position="198"/>
    </location>
</feature>
<evidence type="ECO:0000313" key="1">
    <source>
        <dbReference type="EMBL" id="AAA91871.1"/>
    </source>
</evidence>
<name>Q51051_NEIGO</name>
<organism evidence="1">
    <name type="scientific">Neisseria gonorrhoeae</name>
    <dbReference type="NCBI Taxonomy" id="485"/>
    <lineage>
        <taxon>Bacteria</taxon>
        <taxon>Pseudomonadati</taxon>
        <taxon>Pseudomonadota</taxon>
        <taxon>Betaproteobacteria</taxon>
        <taxon>Neisseriales</taxon>
        <taxon>Neisseriaceae</taxon>
        <taxon>Neisseria</taxon>
    </lineage>
</organism>
<dbReference type="GO" id="GO:0030246">
    <property type="term" value="F:carbohydrate binding"/>
    <property type="evidence" value="ECO:0007669"/>
    <property type="project" value="UniProtKB-KW"/>
</dbReference>
<proteinExistence type="predicted"/>
<accession>Q51051</accession>